<feature type="compositionally biased region" description="Basic and acidic residues" evidence="1">
    <location>
        <begin position="43"/>
        <end position="55"/>
    </location>
</feature>
<comment type="caution">
    <text evidence="2">The sequence shown here is derived from an EMBL/GenBank/DDBJ whole genome shotgun (WGS) entry which is preliminary data.</text>
</comment>
<evidence type="ECO:0000313" key="3">
    <source>
        <dbReference type="Proteomes" id="UP001190825"/>
    </source>
</evidence>
<proteinExistence type="predicted"/>
<gene>
    <name evidence="2" type="ORF">BMJ33_16235</name>
</gene>
<evidence type="ECO:0000313" key="2">
    <source>
        <dbReference type="EMBL" id="PLU02730.1"/>
    </source>
</evidence>
<keyword evidence="3" id="KW-1185">Reference proteome</keyword>
<reference evidence="2 3" key="1">
    <citation type="journal article" date="2018" name="FEMS Microbiol. Ecol.">
        <title>Co-invading symbiotic mutualists of Medicago polymorpha retain high ancestral diversity and contain diverse accessory genomes.</title>
        <authorList>
            <person name="Porter S.S."/>
            <person name="Faber-Hammond J.J."/>
            <person name="Friesen M.L."/>
        </authorList>
    </citation>
    <scope>NUCLEOTIDE SEQUENCE [LARGE SCALE GENOMIC DNA]</scope>
    <source>
        <strain evidence="2 3">Str16</strain>
    </source>
</reference>
<dbReference type="EMBL" id="NBUC01000076">
    <property type="protein sequence ID" value="PLU02730.1"/>
    <property type="molecule type" value="Genomic_DNA"/>
</dbReference>
<protein>
    <submittedName>
        <fullName evidence="2">Uncharacterized protein</fullName>
    </submittedName>
</protein>
<organism evidence="2 3">
    <name type="scientific">Sinorhizobium medicae</name>
    <dbReference type="NCBI Taxonomy" id="110321"/>
    <lineage>
        <taxon>Bacteria</taxon>
        <taxon>Pseudomonadati</taxon>
        <taxon>Pseudomonadota</taxon>
        <taxon>Alphaproteobacteria</taxon>
        <taxon>Hyphomicrobiales</taxon>
        <taxon>Rhizobiaceae</taxon>
        <taxon>Sinorhizobium/Ensifer group</taxon>
        <taxon>Sinorhizobium</taxon>
    </lineage>
</organism>
<feature type="region of interest" description="Disordered" evidence="1">
    <location>
        <begin position="41"/>
        <end position="61"/>
    </location>
</feature>
<sequence>MRWTASNARAGANESFRKAFISMTRKEFAEAELARWIANNEPTKQREAEEAERLRLKATKK</sequence>
<evidence type="ECO:0000256" key="1">
    <source>
        <dbReference type="SAM" id="MobiDB-lite"/>
    </source>
</evidence>
<accession>A0ABX4TKE5</accession>
<name>A0ABX4TKE5_9HYPH</name>
<dbReference type="Proteomes" id="UP001190825">
    <property type="component" value="Unassembled WGS sequence"/>
</dbReference>